<evidence type="ECO:0000313" key="7">
    <source>
        <dbReference type="EMBL" id="HIU90842.1"/>
    </source>
</evidence>
<organism evidence="7 8">
    <name type="scientific">Candidatus Fimimonas merdipullorum</name>
    <dbReference type="NCBI Taxonomy" id="2840822"/>
    <lineage>
        <taxon>Bacteria</taxon>
        <taxon>Pseudomonadati</taxon>
        <taxon>Myxococcota</taxon>
        <taxon>Myxococcia</taxon>
        <taxon>Myxococcales</taxon>
        <taxon>Cystobacterineae</taxon>
        <taxon>Myxococcaceae</taxon>
        <taxon>Myxococcaceae incertae sedis</taxon>
        <taxon>Candidatus Fimimonas</taxon>
    </lineage>
</organism>
<comment type="caution">
    <text evidence="7">The sequence shown here is derived from an EMBL/GenBank/DDBJ whole genome shotgun (WGS) entry which is preliminary data.</text>
</comment>
<dbReference type="Pfam" id="PF08352">
    <property type="entry name" value="oligo_HPY"/>
    <property type="match status" value="1"/>
</dbReference>
<gene>
    <name evidence="7" type="ORF">IAC72_02355</name>
</gene>
<dbReference type="SUPFAM" id="SSF52540">
    <property type="entry name" value="P-loop containing nucleoside triphosphate hydrolases"/>
    <property type="match status" value="2"/>
</dbReference>
<keyword evidence="2" id="KW-0547">Nucleotide-binding</keyword>
<feature type="region of interest" description="Disordered" evidence="5">
    <location>
        <begin position="528"/>
        <end position="551"/>
    </location>
</feature>
<evidence type="ECO:0000256" key="5">
    <source>
        <dbReference type="SAM" id="MobiDB-lite"/>
    </source>
</evidence>
<dbReference type="EMBL" id="DVOC01000044">
    <property type="protein sequence ID" value="HIU90842.1"/>
    <property type="molecule type" value="Genomic_DNA"/>
</dbReference>
<dbReference type="InterPro" id="IPR003593">
    <property type="entry name" value="AAA+_ATPase"/>
</dbReference>
<dbReference type="InterPro" id="IPR027417">
    <property type="entry name" value="P-loop_NTPase"/>
</dbReference>
<evidence type="ECO:0000256" key="1">
    <source>
        <dbReference type="ARBA" id="ARBA00022448"/>
    </source>
</evidence>
<dbReference type="GO" id="GO:0016887">
    <property type="term" value="F:ATP hydrolysis activity"/>
    <property type="evidence" value="ECO:0007669"/>
    <property type="project" value="InterPro"/>
</dbReference>
<dbReference type="InterPro" id="IPR050319">
    <property type="entry name" value="ABC_transp_ATP-bind"/>
</dbReference>
<dbReference type="GO" id="GO:0005524">
    <property type="term" value="F:ATP binding"/>
    <property type="evidence" value="ECO:0007669"/>
    <property type="project" value="UniProtKB-KW"/>
</dbReference>
<dbReference type="GO" id="GO:0055085">
    <property type="term" value="P:transmembrane transport"/>
    <property type="evidence" value="ECO:0007669"/>
    <property type="project" value="UniProtKB-ARBA"/>
</dbReference>
<feature type="domain" description="ABC transporter" evidence="6">
    <location>
        <begin position="9"/>
        <end position="448"/>
    </location>
</feature>
<dbReference type="Gene3D" id="3.40.50.300">
    <property type="entry name" value="P-loop containing nucleotide triphosphate hydrolases"/>
    <property type="match status" value="2"/>
</dbReference>
<keyword evidence="1" id="KW-0813">Transport</keyword>
<dbReference type="GO" id="GO:0015833">
    <property type="term" value="P:peptide transport"/>
    <property type="evidence" value="ECO:0007669"/>
    <property type="project" value="InterPro"/>
</dbReference>
<keyword evidence="4" id="KW-0175">Coiled coil</keyword>
<reference evidence="7" key="2">
    <citation type="journal article" date="2021" name="PeerJ">
        <title>Extensive microbial diversity within the chicken gut microbiome revealed by metagenomics and culture.</title>
        <authorList>
            <person name="Gilroy R."/>
            <person name="Ravi A."/>
            <person name="Getino M."/>
            <person name="Pursley I."/>
            <person name="Horton D.L."/>
            <person name="Alikhan N.F."/>
            <person name="Baker D."/>
            <person name="Gharbi K."/>
            <person name="Hall N."/>
            <person name="Watson M."/>
            <person name="Adriaenssens E.M."/>
            <person name="Foster-Nyarko E."/>
            <person name="Jarju S."/>
            <person name="Secka A."/>
            <person name="Antonio M."/>
            <person name="Oren A."/>
            <person name="Chaudhuri R.R."/>
            <person name="La Ragione R."/>
            <person name="Hildebrand F."/>
            <person name="Pallen M.J."/>
        </authorList>
    </citation>
    <scope>NUCLEOTIDE SEQUENCE</scope>
    <source>
        <strain evidence="7">ChiHjej12B11-7776</strain>
    </source>
</reference>
<proteinExistence type="predicted"/>
<dbReference type="PANTHER" id="PTHR43776:SF8">
    <property type="entry name" value="ABC TRANSPORTER, ATP-BINDING PROTEIN"/>
    <property type="match status" value="1"/>
</dbReference>
<dbReference type="PROSITE" id="PS50893">
    <property type="entry name" value="ABC_TRANSPORTER_2"/>
    <property type="match status" value="1"/>
</dbReference>
<dbReference type="PANTHER" id="PTHR43776">
    <property type="entry name" value="TRANSPORT ATP-BINDING PROTEIN"/>
    <property type="match status" value="1"/>
</dbReference>
<accession>A0A9D1MWK3</accession>
<protein>
    <submittedName>
        <fullName evidence="7">ATP-binding cassette domain-containing protein</fullName>
    </submittedName>
</protein>
<dbReference type="Pfam" id="PF00005">
    <property type="entry name" value="ABC_tran"/>
    <property type="match status" value="2"/>
</dbReference>
<sequence length="551" mass="62811">MSNEKKKLLSVTNLKKYFPIAKTSIFQREQLYVKANEDISFDIYEGETIGVVGESGCGKSTLGRVILQLYDQTAGTTMYYGKSRSEVAPRYVWHTLNNVGKYTEKYHKALRKAEVAAAECDAAGENATFFQHQRKNLADAAAQTALTNVASIVGGFMGVEDNHEGIALLKKRHAVHVEIAVIKSKIADADNKTVLLEEKLAKCEKDNQREALGKKLEALAQKKQKLQQELEAKNALRAEIRESLIREKQRFADNEDFRKYEKLLDSGIDLSRLRYGEMRHLRRDLQIIFQDPYSSLNPRMTVGQIIEEGLTTHKMFTHGTEAMKQYILKVMDECGLQDYMLHRYPHQFSGGQRQRICIARALAVKPKFVVCDECVSALDVSIQSQIINLLQELKEKENLTYLFISHDLSVVRFISDKIVVMYLGNIVEYASAEELFDDPRHPYTLALLSSIPTTDEDSLKKERILLEGNIPSPIRPPDGCKFHTRCYMACEECKRVPPPLVEIKPGHFVACHRPEKKMENGEYLFEVATEKRSERETRQTAQSDEVNKEHA</sequence>
<dbReference type="InterPro" id="IPR013563">
    <property type="entry name" value="Oligopep_ABC_C"/>
</dbReference>
<dbReference type="SMART" id="SM00382">
    <property type="entry name" value="AAA"/>
    <property type="match status" value="1"/>
</dbReference>
<evidence type="ECO:0000259" key="6">
    <source>
        <dbReference type="PROSITE" id="PS50893"/>
    </source>
</evidence>
<evidence type="ECO:0000256" key="2">
    <source>
        <dbReference type="ARBA" id="ARBA00022741"/>
    </source>
</evidence>
<dbReference type="InterPro" id="IPR017871">
    <property type="entry name" value="ABC_transporter-like_CS"/>
</dbReference>
<evidence type="ECO:0000256" key="4">
    <source>
        <dbReference type="SAM" id="Coils"/>
    </source>
</evidence>
<dbReference type="AlphaFoldDB" id="A0A9D1MWK3"/>
<dbReference type="NCBIfam" id="TIGR01727">
    <property type="entry name" value="oligo_HPY"/>
    <property type="match status" value="1"/>
</dbReference>
<dbReference type="CDD" id="cd03257">
    <property type="entry name" value="ABC_NikE_OppD_transporters"/>
    <property type="match status" value="1"/>
</dbReference>
<feature type="coiled-coil region" evidence="4">
    <location>
        <begin position="186"/>
        <end position="243"/>
    </location>
</feature>
<evidence type="ECO:0000256" key="3">
    <source>
        <dbReference type="ARBA" id="ARBA00022840"/>
    </source>
</evidence>
<dbReference type="Proteomes" id="UP000886852">
    <property type="component" value="Unassembled WGS sequence"/>
</dbReference>
<feature type="compositionally biased region" description="Basic and acidic residues" evidence="5">
    <location>
        <begin position="528"/>
        <end position="538"/>
    </location>
</feature>
<dbReference type="InterPro" id="IPR003439">
    <property type="entry name" value="ABC_transporter-like_ATP-bd"/>
</dbReference>
<dbReference type="PROSITE" id="PS00211">
    <property type="entry name" value="ABC_TRANSPORTER_1"/>
    <property type="match status" value="1"/>
</dbReference>
<name>A0A9D1MWK3_9BACT</name>
<reference evidence="7" key="1">
    <citation type="submission" date="2020-10" db="EMBL/GenBank/DDBJ databases">
        <authorList>
            <person name="Gilroy R."/>
        </authorList>
    </citation>
    <scope>NUCLEOTIDE SEQUENCE</scope>
    <source>
        <strain evidence="7">ChiHjej12B11-7776</strain>
    </source>
</reference>
<keyword evidence="3 7" id="KW-0067">ATP-binding</keyword>
<evidence type="ECO:0000313" key="8">
    <source>
        <dbReference type="Proteomes" id="UP000886852"/>
    </source>
</evidence>